<keyword evidence="1" id="KW-0812">Transmembrane</keyword>
<feature type="transmembrane region" description="Helical" evidence="1">
    <location>
        <begin position="32"/>
        <end position="51"/>
    </location>
</feature>
<evidence type="ECO:0000313" key="2">
    <source>
        <dbReference type="EMBL" id="SHH61141.1"/>
    </source>
</evidence>
<keyword evidence="3" id="KW-1185">Reference proteome</keyword>
<dbReference type="AlphaFoldDB" id="A0A1M5UDZ1"/>
<protein>
    <submittedName>
        <fullName evidence="2">Uncharacterized protein</fullName>
    </submittedName>
</protein>
<evidence type="ECO:0000313" key="3">
    <source>
        <dbReference type="Proteomes" id="UP000183995"/>
    </source>
</evidence>
<accession>A0A1M5UDZ1</accession>
<feature type="transmembrane region" description="Helical" evidence="1">
    <location>
        <begin position="158"/>
        <end position="177"/>
    </location>
</feature>
<gene>
    <name evidence="2" type="ORF">SAMN02745823_00470</name>
</gene>
<name>A0A1M5UDZ1_9FIRM</name>
<keyword evidence="1" id="KW-1133">Transmembrane helix</keyword>
<evidence type="ECO:0000256" key="1">
    <source>
        <dbReference type="SAM" id="Phobius"/>
    </source>
</evidence>
<organism evidence="2 3">
    <name type="scientific">Sporobacter termitidis DSM 10068</name>
    <dbReference type="NCBI Taxonomy" id="1123282"/>
    <lineage>
        <taxon>Bacteria</taxon>
        <taxon>Bacillati</taxon>
        <taxon>Bacillota</taxon>
        <taxon>Clostridia</taxon>
        <taxon>Eubacteriales</taxon>
        <taxon>Oscillospiraceae</taxon>
        <taxon>Sporobacter</taxon>
    </lineage>
</organism>
<dbReference type="NCBIfam" id="NF041644">
    <property type="entry name" value="CBO0543_fam"/>
    <property type="match status" value="1"/>
</dbReference>
<dbReference type="InterPro" id="IPR048147">
    <property type="entry name" value="CBO0543-like"/>
</dbReference>
<feature type="transmembrane region" description="Helical" evidence="1">
    <location>
        <begin position="125"/>
        <end position="146"/>
    </location>
</feature>
<reference evidence="2 3" key="1">
    <citation type="submission" date="2016-11" db="EMBL/GenBank/DDBJ databases">
        <authorList>
            <person name="Jaros S."/>
            <person name="Januszkiewicz K."/>
            <person name="Wedrychowicz H."/>
        </authorList>
    </citation>
    <scope>NUCLEOTIDE SEQUENCE [LARGE SCALE GENOMIC DNA]</scope>
    <source>
        <strain evidence="2 3">DSM 10068</strain>
    </source>
</reference>
<keyword evidence="1" id="KW-0472">Membrane</keyword>
<feature type="transmembrane region" description="Helical" evidence="1">
    <location>
        <begin position="58"/>
        <end position="76"/>
    </location>
</feature>
<sequence length="193" mass="22529">MVMILAEITNPTELQFQLTNVRFDEWISDGFFHIRWVAMVSLFAFSAWLWWKMVNKERLAEVALNAAVTAVMILILDELGEEMTLWDYPIDVIPLFPPISAINLASLPFLYSLIYQFFGKWKSFLIAQAVMALFSCFVFEPLFVWLRMYQMLSWKSWYGLPLYFAIGIIAKAVLSAVKRRARKVPAAPFHEYH</sequence>
<proteinExistence type="predicted"/>
<dbReference type="STRING" id="1123282.SAMN02745823_00470"/>
<dbReference type="Proteomes" id="UP000183995">
    <property type="component" value="Unassembled WGS sequence"/>
</dbReference>
<dbReference type="EMBL" id="FQXV01000001">
    <property type="protein sequence ID" value="SHH61141.1"/>
    <property type="molecule type" value="Genomic_DNA"/>
</dbReference>
<feature type="transmembrane region" description="Helical" evidence="1">
    <location>
        <begin position="96"/>
        <end position="118"/>
    </location>
</feature>